<evidence type="ECO:0000256" key="9">
    <source>
        <dbReference type="PROSITE-ProRule" id="PRU00175"/>
    </source>
</evidence>
<dbReference type="Gene3D" id="3.40.50.10190">
    <property type="entry name" value="BRCT domain"/>
    <property type="match status" value="2"/>
</dbReference>
<keyword evidence="8" id="KW-0539">Nucleus</keyword>
<accession>A0A6D2K7Q2</accession>
<evidence type="ECO:0000256" key="6">
    <source>
        <dbReference type="ARBA" id="ARBA00022833"/>
    </source>
</evidence>
<evidence type="ECO:0000256" key="2">
    <source>
        <dbReference type="ARBA" id="ARBA00022723"/>
    </source>
</evidence>
<feature type="compositionally biased region" description="Basic and acidic residues" evidence="10">
    <location>
        <begin position="158"/>
        <end position="172"/>
    </location>
</feature>
<keyword evidence="15" id="KW-1185">Reference proteome</keyword>
<evidence type="ECO:0008006" key="16">
    <source>
        <dbReference type="Google" id="ProtNLM"/>
    </source>
</evidence>
<evidence type="ECO:0000256" key="7">
    <source>
        <dbReference type="ARBA" id="ARBA00023204"/>
    </source>
</evidence>
<dbReference type="InterPro" id="IPR001357">
    <property type="entry name" value="BRCT_dom"/>
</dbReference>
<keyword evidence="4" id="KW-0227">DNA damage</keyword>
<evidence type="ECO:0000256" key="8">
    <source>
        <dbReference type="ARBA" id="ARBA00023242"/>
    </source>
</evidence>
<evidence type="ECO:0000259" key="11">
    <source>
        <dbReference type="PROSITE" id="PS50089"/>
    </source>
</evidence>
<protein>
    <recommendedName>
        <fullName evidence="16">RING-type E3 ubiquitin transferase BRCA1</fullName>
    </recommendedName>
</protein>
<feature type="domain" description="RING-type" evidence="11">
    <location>
        <begin position="25"/>
        <end position="63"/>
    </location>
</feature>
<evidence type="ECO:0000256" key="3">
    <source>
        <dbReference type="ARBA" id="ARBA00022737"/>
    </source>
</evidence>
<dbReference type="GO" id="GO:0004842">
    <property type="term" value="F:ubiquitin-protein transferase activity"/>
    <property type="evidence" value="ECO:0007669"/>
    <property type="project" value="TreeGrafter"/>
</dbReference>
<dbReference type="EMBL" id="CACVBM020001442">
    <property type="protein sequence ID" value="CAA7050302.1"/>
    <property type="molecule type" value="Genomic_DNA"/>
</dbReference>
<dbReference type="CDD" id="cd17734">
    <property type="entry name" value="BRCT_Bard1_rpt1"/>
    <property type="match status" value="1"/>
</dbReference>
<dbReference type="SMART" id="SM00292">
    <property type="entry name" value="BRCT"/>
    <property type="match status" value="2"/>
</dbReference>
<name>A0A6D2K7Q2_9BRAS</name>
<feature type="compositionally biased region" description="Low complexity" evidence="10">
    <location>
        <begin position="137"/>
        <end position="146"/>
    </location>
</feature>
<proteinExistence type="predicted"/>
<feature type="domain" description="BRCT" evidence="12">
    <location>
        <begin position="485"/>
        <end position="571"/>
    </location>
</feature>
<dbReference type="FunFam" id="3.40.50.10190:FF:000006">
    <property type="entry name" value="Breast cancer type 1 susceptibility protein homolog"/>
    <property type="match status" value="1"/>
</dbReference>
<dbReference type="CDD" id="cd15571">
    <property type="entry name" value="ePHD"/>
    <property type="match status" value="1"/>
</dbReference>
<reference evidence="14" key="1">
    <citation type="submission" date="2020-01" db="EMBL/GenBank/DDBJ databases">
        <authorList>
            <person name="Mishra B."/>
        </authorList>
    </citation>
    <scope>NUCLEOTIDE SEQUENCE [LARGE SCALE GENOMIC DNA]</scope>
</reference>
<evidence type="ECO:0000256" key="1">
    <source>
        <dbReference type="ARBA" id="ARBA00004123"/>
    </source>
</evidence>
<dbReference type="GO" id="GO:0045944">
    <property type="term" value="P:positive regulation of transcription by RNA polymerase II"/>
    <property type="evidence" value="ECO:0007669"/>
    <property type="project" value="TreeGrafter"/>
</dbReference>
<evidence type="ECO:0000259" key="12">
    <source>
        <dbReference type="PROSITE" id="PS50172"/>
    </source>
</evidence>
<evidence type="ECO:0000313" key="14">
    <source>
        <dbReference type="EMBL" id="CAA7050302.1"/>
    </source>
</evidence>
<dbReference type="Gene3D" id="3.30.40.10">
    <property type="entry name" value="Zinc/RING finger domain, C3HC4 (zinc finger)"/>
    <property type="match status" value="2"/>
</dbReference>
<dbReference type="SUPFAM" id="SSF57850">
    <property type="entry name" value="RING/U-box"/>
    <property type="match status" value="1"/>
</dbReference>
<organism evidence="14 15">
    <name type="scientific">Microthlaspi erraticum</name>
    <dbReference type="NCBI Taxonomy" id="1685480"/>
    <lineage>
        <taxon>Eukaryota</taxon>
        <taxon>Viridiplantae</taxon>
        <taxon>Streptophyta</taxon>
        <taxon>Embryophyta</taxon>
        <taxon>Tracheophyta</taxon>
        <taxon>Spermatophyta</taxon>
        <taxon>Magnoliopsida</taxon>
        <taxon>eudicotyledons</taxon>
        <taxon>Gunneridae</taxon>
        <taxon>Pentapetalae</taxon>
        <taxon>rosids</taxon>
        <taxon>malvids</taxon>
        <taxon>Brassicales</taxon>
        <taxon>Brassicaceae</taxon>
        <taxon>Coluteocarpeae</taxon>
        <taxon>Microthlaspi</taxon>
    </lineage>
</organism>
<feature type="domain" description="PHD-type" evidence="13">
    <location>
        <begin position="325"/>
        <end position="445"/>
    </location>
</feature>
<comment type="caution">
    <text evidence="14">The sequence shown here is derived from an EMBL/GenBank/DDBJ whole genome shotgun (WGS) entry which is preliminary data.</text>
</comment>
<dbReference type="SMART" id="SM00184">
    <property type="entry name" value="RING"/>
    <property type="match status" value="2"/>
</dbReference>
<dbReference type="InterPro" id="IPR036420">
    <property type="entry name" value="BRCT_dom_sf"/>
</dbReference>
<dbReference type="Proteomes" id="UP000467841">
    <property type="component" value="Unassembled WGS sequence"/>
</dbReference>
<dbReference type="CDD" id="cd23146">
    <property type="entry name" value="RING-HC_AtBARD1-like"/>
    <property type="match status" value="1"/>
</dbReference>
<dbReference type="Pfam" id="PF00533">
    <property type="entry name" value="BRCT"/>
    <property type="match status" value="1"/>
</dbReference>
<dbReference type="PROSITE" id="PS51805">
    <property type="entry name" value="EPHD"/>
    <property type="match status" value="1"/>
</dbReference>
<dbReference type="GO" id="GO:0005634">
    <property type="term" value="C:nucleus"/>
    <property type="evidence" value="ECO:0007669"/>
    <property type="project" value="UniProtKB-SubCell"/>
</dbReference>
<dbReference type="CDD" id="cd17720">
    <property type="entry name" value="BRCT_Bard1_rpt2"/>
    <property type="match status" value="1"/>
</dbReference>
<evidence type="ECO:0000256" key="5">
    <source>
        <dbReference type="ARBA" id="ARBA00022771"/>
    </source>
</evidence>
<dbReference type="PROSITE" id="PS00518">
    <property type="entry name" value="ZF_RING_1"/>
    <property type="match status" value="1"/>
</dbReference>
<dbReference type="PANTHER" id="PTHR13763">
    <property type="entry name" value="BREAST CANCER TYPE 1 SUSCEPTIBILITY PROTEIN BRCA1"/>
    <property type="match status" value="1"/>
</dbReference>
<keyword evidence="6" id="KW-0862">Zinc</keyword>
<evidence type="ECO:0000313" key="15">
    <source>
        <dbReference type="Proteomes" id="UP000467841"/>
    </source>
</evidence>
<dbReference type="FunFam" id="3.30.40.10:FF:000352">
    <property type="entry name" value="Breast cancer associated RING 1"/>
    <property type="match status" value="1"/>
</dbReference>
<dbReference type="FunFam" id="3.30.40.10:FF:000310">
    <property type="entry name" value="Breast cancer associated RING 1"/>
    <property type="match status" value="1"/>
</dbReference>
<dbReference type="AlphaFoldDB" id="A0A6D2K7Q2"/>
<feature type="domain" description="BRCT" evidence="12">
    <location>
        <begin position="592"/>
        <end position="703"/>
    </location>
</feature>
<dbReference type="SUPFAM" id="SSF52113">
    <property type="entry name" value="BRCT domain"/>
    <property type="match status" value="2"/>
</dbReference>
<dbReference type="InterPro" id="IPR001841">
    <property type="entry name" value="Znf_RING"/>
</dbReference>
<keyword evidence="5 9" id="KW-0863">Zinc-finger</keyword>
<dbReference type="Pfam" id="PF13771">
    <property type="entry name" value="zf-HC5HC2H"/>
    <property type="match status" value="1"/>
</dbReference>
<dbReference type="OrthoDB" id="2384350at2759"/>
<dbReference type="PROSITE" id="PS50089">
    <property type="entry name" value="ZF_RING_2"/>
    <property type="match status" value="1"/>
</dbReference>
<evidence type="ECO:0000256" key="4">
    <source>
        <dbReference type="ARBA" id="ARBA00022763"/>
    </source>
</evidence>
<keyword evidence="3" id="KW-0677">Repeat</keyword>
<keyword evidence="7" id="KW-0234">DNA repair</keyword>
<dbReference type="InterPro" id="IPR034732">
    <property type="entry name" value="EPHD"/>
</dbReference>
<dbReference type="InterPro" id="IPR013083">
    <property type="entry name" value="Znf_RING/FYVE/PHD"/>
</dbReference>
<dbReference type="PROSITE" id="PS50172">
    <property type="entry name" value="BRCT"/>
    <property type="match status" value="2"/>
</dbReference>
<keyword evidence="2" id="KW-0479">Metal-binding</keyword>
<dbReference type="Pfam" id="PF13923">
    <property type="entry name" value="zf-C3HC4_2"/>
    <property type="match status" value="1"/>
</dbReference>
<feature type="compositionally biased region" description="Polar residues" evidence="10">
    <location>
        <begin position="189"/>
        <end position="202"/>
    </location>
</feature>
<dbReference type="GO" id="GO:0008270">
    <property type="term" value="F:zinc ion binding"/>
    <property type="evidence" value="ECO:0007669"/>
    <property type="project" value="UniProtKB-KW"/>
</dbReference>
<dbReference type="PANTHER" id="PTHR13763:SF9">
    <property type="entry name" value="BRCA1-ASSOCIATED RING DOMAIN PROTEIN 1"/>
    <property type="match status" value="1"/>
</dbReference>
<sequence length="703" mass="78297">MTDLTKMLMNPWVLHLQKLGLELKCPLCLQLLNRPVLLPCDHVFCDSCIHKSSQVESGCPVCKSKHPKKARRNLPFMESVINIYKSLNAAVSVQLPQLQNLNGCNYKNNSNSPKVGGSEGSEMIERDVIKRSGGGDSDSPSHGGSPLPASEESNPRPNRQDWTKQKKLDHLPSYEFESENDAGNHTPESRTGQAVKSTSDTTALDKAARKRIFGDDDSPRPNSQENDPNHKPQDQSVRLFMESLRSSDFRPESDNDHVKAQKHQELPESYTGQAAKRKCDITASEAMENHQKVLKKQKNLMQNVEFNDICTANSDDQLIGKPTTITICGFCHSSRVSEATGEMLHYSRGRPVLGDDIFGSNVIHVHSACIEWAPQVYYEADTVKNLKSELARGMKIKCTKCGLKGAALGCYVKSCRRSYHVPCARQMSRCRWDYEEFLLLCPIHSAVKFPTEKSGHRMSRAEPFPKTNPTEHCYLENPQAITKDLVLCGSALSQSDKCLLERLAVKYNATISRYWNPSVTHVIASTDEKGACTRTLKVLMGILNGKWIINADWMIASLEASQPVDEEPFEIHIDTLGCQDGPKTARLRAATNKPKLFDGLKLYFFGDFFKGYKEDLQNLVKVAGGTILKTEDELVAESSNNPQTMVVYNIDPPPGCALGEEVTIIWERANEAEALSTKTGSQVVGHTWLLESIAGYKLHPMIS</sequence>
<evidence type="ECO:0000259" key="13">
    <source>
        <dbReference type="PROSITE" id="PS51805"/>
    </source>
</evidence>
<evidence type="ECO:0000256" key="10">
    <source>
        <dbReference type="SAM" id="MobiDB-lite"/>
    </source>
</evidence>
<dbReference type="InterPro" id="IPR017907">
    <property type="entry name" value="Znf_RING_CS"/>
</dbReference>
<dbReference type="InterPro" id="IPR031099">
    <property type="entry name" value="BRCA1-associated"/>
</dbReference>
<feature type="compositionally biased region" description="Basic and acidic residues" evidence="10">
    <location>
        <begin position="245"/>
        <end position="266"/>
    </location>
</feature>
<comment type="subcellular location">
    <subcellularLocation>
        <location evidence="1">Nucleus</location>
    </subcellularLocation>
</comment>
<feature type="region of interest" description="Disordered" evidence="10">
    <location>
        <begin position="130"/>
        <end position="274"/>
    </location>
</feature>
<dbReference type="GO" id="GO:0000724">
    <property type="term" value="P:double-strand break repair via homologous recombination"/>
    <property type="evidence" value="ECO:0007669"/>
    <property type="project" value="UniProtKB-ARBA"/>
</dbReference>
<gene>
    <name evidence="14" type="ORF">MERR_LOCUS37537</name>
</gene>